<dbReference type="RefSeq" id="WP_223998852.1">
    <property type="nucleotide sequence ID" value="NZ_CAJZAF010000001.1"/>
</dbReference>
<accession>A0ABN7XRC4</accession>
<evidence type="ECO:0000313" key="1">
    <source>
        <dbReference type="EMBL" id="CAG9163560.1"/>
    </source>
</evidence>
<dbReference type="NCBIfam" id="TIGR04042">
    <property type="entry name" value="MSMEG_0570_fam"/>
    <property type="match status" value="1"/>
</dbReference>
<keyword evidence="2" id="KW-1185">Reference proteome</keyword>
<organism evidence="1 2">
    <name type="scientific">Cupriavidus pinatubonensis</name>
    <dbReference type="NCBI Taxonomy" id="248026"/>
    <lineage>
        <taxon>Bacteria</taxon>
        <taxon>Pseudomonadati</taxon>
        <taxon>Pseudomonadota</taxon>
        <taxon>Betaproteobacteria</taxon>
        <taxon>Burkholderiales</taxon>
        <taxon>Burkholderiaceae</taxon>
        <taxon>Cupriavidus</taxon>
    </lineage>
</organism>
<comment type="caution">
    <text evidence="1">The sequence shown here is derived from an EMBL/GenBank/DDBJ whole genome shotgun (WGS) entry which is preliminary data.</text>
</comment>
<dbReference type="InterPro" id="IPR023846">
    <property type="entry name" value="CHP04042_MSMEG0570"/>
</dbReference>
<dbReference type="Proteomes" id="UP000701702">
    <property type="component" value="Unassembled WGS sequence"/>
</dbReference>
<dbReference type="EMBL" id="CAJZAF010000001">
    <property type="protein sequence ID" value="CAG9163560.1"/>
    <property type="molecule type" value="Genomic_DNA"/>
</dbReference>
<reference evidence="1 2" key="1">
    <citation type="submission" date="2021-08" db="EMBL/GenBank/DDBJ databases">
        <authorList>
            <person name="Peeters C."/>
        </authorList>
    </citation>
    <scope>NUCLEOTIDE SEQUENCE [LARGE SCALE GENOMIC DNA]</scope>
    <source>
        <strain evidence="1 2">LMG 23994</strain>
    </source>
</reference>
<evidence type="ECO:0000313" key="2">
    <source>
        <dbReference type="Proteomes" id="UP000701702"/>
    </source>
</evidence>
<proteinExistence type="predicted"/>
<sequence length="103" mass="11563">MPVTHFRIRWPDQTEMTCYSPSSVVREHFVPGAAYPLDEFMARARAALQGASERVRARYGYVCSSAMDQLERLEMSAQAFHGRDDAVVVFLGFDGAACERSRA</sequence>
<evidence type="ECO:0008006" key="3">
    <source>
        <dbReference type="Google" id="ProtNLM"/>
    </source>
</evidence>
<gene>
    <name evidence="1" type="ORF">LMG23994_00160</name>
</gene>
<protein>
    <recommendedName>
        <fullName evidence="3">NAD/NADP transhydrogenase alpha subunit</fullName>
    </recommendedName>
</protein>
<name>A0ABN7XRC4_9BURK</name>